<reference evidence="8 9" key="1">
    <citation type="submission" date="2020-06" db="EMBL/GenBank/DDBJ databases">
        <authorList>
            <consortium name="Pathogen Informatics"/>
        </authorList>
    </citation>
    <scope>NUCLEOTIDE SEQUENCE [LARGE SCALE GENOMIC DNA]</scope>
    <source>
        <strain evidence="8 9">MOS114</strain>
    </source>
</reference>
<dbReference type="Gene3D" id="3.60.15.10">
    <property type="entry name" value="Ribonuclease Z/Hydroxyacylglutathione hydrolase-like"/>
    <property type="match status" value="1"/>
</dbReference>
<feature type="transmembrane region" description="Helical" evidence="6">
    <location>
        <begin position="6"/>
        <end position="28"/>
    </location>
</feature>
<dbReference type="PANTHER" id="PTHR30619:SF1">
    <property type="entry name" value="RECOMBINATION PROTEIN 2"/>
    <property type="match status" value="1"/>
</dbReference>
<name>A0A9N8IGH7_STAAU</name>
<evidence type="ECO:0000256" key="3">
    <source>
        <dbReference type="ARBA" id="ARBA00022692"/>
    </source>
</evidence>
<dbReference type="InterPro" id="IPR004477">
    <property type="entry name" value="ComEC_N"/>
</dbReference>
<keyword evidence="4 6" id="KW-1133">Transmembrane helix</keyword>
<dbReference type="GO" id="GO:0005886">
    <property type="term" value="C:plasma membrane"/>
    <property type="evidence" value="ECO:0007669"/>
    <property type="project" value="UniProtKB-SubCell"/>
</dbReference>
<feature type="transmembrane region" description="Helical" evidence="6">
    <location>
        <begin position="62"/>
        <end position="80"/>
    </location>
</feature>
<evidence type="ECO:0000313" key="8">
    <source>
        <dbReference type="EMBL" id="CAC8212829.1"/>
    </source>
</evidence>
<dbReference type="Proteomes" id="UP000507402">
    <property type="component" value="Unassembled WGS sequence"/>
</dbReference>
<evidence type="ECO:0000256" key="4">
    <source>
        <dbReference type="ARBA" id="ARBA00022989"/>
    </source>
</evidence>
<dbReference type="InterPro" id="IPR001279">
    <property type="entry name" value="Metallo-B-lactamas"/>
</dbReference>
<comment type="subcellular location">
    <subcellularLocation>
        <location evidence="1">Cell membrane</location>
        <topology evidence="1">Multi-pass membrane protein</topology>
    </subcellularLocation>
</comment>
<evidence type="ECO:0000256" key="5">
    <source>
        <dbReference type="ARBA" id="ARBA00023136"/>
    </source>
</evidence>
<keyword evidence="2" id="KW-1003">Cell membrane</keyword>
<sequence length="375" mass="43401">MIFVPYYSIILFPLSILFFITSHFIVGLTPLNYLVDLSFNFHDWLLDLFTRIKQSHFSVPKFNDWIFIIFIISVYYIFWLLAKRKYILVTFWTIIILTLLITFPTNSHHKITMLNVGQGDSILYEGGKNQNVLIDTGGKVIDDTKQPSYSISKYHILPTLNERGINELEYLILTHPHNDHIGEVEYIISHIKIKHIVIYNKGYSSNTLMLLSKLSHKYNIKLMDVRQVSSFKLGDSSFLFFDSFIPNSRDKNEYSIITMITYQNKKVLLMGDASKNNESLLLKKYNLPEIDILKVGHHGSKTSSSKEFIEMIKPKISLISSGKNNMYHLPNIEVVKRLQRIRSRIYNSQQNGQVTIDLDDNLKVDSNSYGNASGL</sequence>
<dbReference type="InterPro" id="IPR035681">
    <property type="entry name" value="ComA-like_MBL"/>
</dbReference>
<evidence type="ECO:0000256" key="2">
    <source>
        <dbReference type="ARBA" id="ARBA00022475"/>
    </source>
</evidence>
<dbReference type="PANTHER" id="PTHR30619">
    <property type="entry name" value="DNA INTERNALIZATION/COMPETENCE PROTEIN COMEC/REC2"/>
    <property type="match status" value="1"/>
</dbReference>
<dbReference type="Pfam" id="PF00753">
    <property type="entry name" value="Lactamase_B"/>
    <property type="match status" value="1"/>
</dbReference>
<accession>A0A9N8IGH7</accession>
<proteinExistence type="predicted"/>
<organism evidence="8 9">
    <name type="scientific">Staphylococcus aureus</name>
    <dbReference type="NCBI Taxonomy" id="1280"/>
    <lineage>
        <taxon>Bacteria</taxon>
        <taxon>Bacillati</taxon>
        <taxon>Bacillota</taxon>
        <taxon>Bacilli</taxon>
        <taxon>Bacillales</taxon>
        <taxon>Staphylococcaceae</taxon>
        <taxon>Staphylococcus</taxon>
    </lineage>
</organism>
<keyword evidence="3 6" id="KW-0812">Transmembrane</keyword>
<dbReference type="AlphaFoldDB" id="A0A9N8IGH7"/>
<dbReference type="InterPro" id="IPR036866">
    <property type="entry name" value="RibonucZ/Hydroxyglut_hydro"/>
</dbReference>
<keyword evidence="5 6" id="KW-0472">Membrane</keyword>
<dbReference type="SUPFAM" id="SSF56281">
    <property type="entry name" value="Metallo-hydrolase/oxidoreductase"/>
    <property type="match status" value="1"/>
</dbReference>
<evidence type="ECO:0000256" key="6">
    <source>
        <dbReference type="SAM" id="Phobius"/>
    </source>
</evidence>
<dbReference type="InterPro" id="IPR052159">
    <property type="entry name" value="Competence_DNA_uptake"/>
</dbReference>
<comment type="caution">
    <text evidence="8">The sequence shown here is derived from an EMBL/GenBank/DDBJ whole genome shotgun (WGS) entry which is preliminary data.</text>
</comment>
<gene>
    <name evidence="8" type="ORF">SAMEA70153168_00276</name>
</gene>
<evidence type="ECO:0000313" key="9">
    <source>
        <dbReference type="Proteomes" id="UP000507402"/>
    </source>
</evidence>
<evidence type="ECO:0000259" key="7">
    <source>
        <dbReference type="SMART" id="SM00849"/>
    </source>
</evidence>
<feature type="transmembrane region" description="Helical" evidence="6">
    <location>
        <begin position="86"/>
        <end position="103"/>
    </location>
</feature>
<dbReference type="EMBL" id="CAIIGN010000001">
    <property type="protein sequence ID" value="CAC8212829.1"/>
    <property type="molecule type" value="Genomic_DNA"/>
</dbReference>
<dbReference type="SMART" id="SM00849">
    <property type="entry name" value="Lactamase_B"/>
    <property type="match status" value="1"/>
</dbReference>
<protein>
    <submittedName>
        <fullName evidence="8">Competence protein ComEC</fullName>
    </submittedName>
</protein>
<evidence type="ECO:0000256" key="1">
    <source>
        <dbReference type="ARBA" id="ARBA00004651"/>
    </source>
</evidence>
<feature type="domain" description="Metallo-beta-lactamase" evidence="7">
    <location>
        <begin position="118"/>
        <end position="323"/>
    </location>
</feature>
<dbReference type="CDD" id="cd07731">
    <property type="entry name" value="ComA-like_MBL-fold"/>
    <property type="match status" value="1"/>
</dbReference>
<dbReference type="Pfam" id="PF03772">
    <property type="entry name" value="Competence"/>
    <property type="match status" value="1"/>
</dbReference>